<dbReference type="Proteomes" id="UP001196068">
    <property type="component" value="Unassembled WGS sequence"/>
</dbReference>
<dbReference type="GO" id="GO:0003723">
    <property type="term" value="F:RNA binding"/>
    <property type="evidence" value="ECO:0007669"/>
    <property type="project" value="InterPro"/>
</dbReference>
<dbReference type="SUPFAM" id="SSF55120">
    <property type="entry name" value="Pseudouridine synthase"/>
    <property type="match status" value="1"/>
</dbReference>
<comment type="similarity">
    <text evidence="1 4 7">Belongs to the tRNA pseudouridine synthase TruA family.</text>
</comment>
<dbReference type="InterPro" id="IPR020103">
    <property type="entry name" value="PsdUridine_synth_cat_dom_sf"/>
</dbReference>
<sequence>MPRYALMVEYDGAPFHGWQRQADGLPSVQQVIEEAAAHLNAGVVPVVGAAGRTDAGVHAEAQVAELDLEADYAPERVREALNFHTRPHPVSILRAARAPEDWSARFACIGRAYRYRILNRRPRPALEAGRVWHVQARLDADAMHEAAQMLLGKHDFSAYRAASCQAKDALRTLDRLDVSRYADAVEFHVEARSFLHHQVRNLVGTLVQVGQGKRPITWPRSVLDSRDRARAGQTAPPEGLTFLAARYAEPLDWV</sequence>
<evidence type="ECO:0000256" key="1">
    <source>
        <dbReference type="ARBA" id="ARBA00009375"/>
    </source>
</evidence>
<comment type="catalytic activity">
    <reaction evidence="4 7">
        <text>uridine(38/39/40) in tRNA = pseudouridine(38/39/40) in tRNA</text>
        <dbReference type="Rhea" id="RHEA:22376"/>
        <dbReference type="Rhea" id="RHEA-COMP:10085"/>
        <dbReference type="Rhea" id="RHEA-COMP:10087"/>
        <dbReference type="ChEBI" id="CHEBI:65314"/>
        <dbReference type="ChEBI" id="CHEBI:65315"/>
        <dbReference type="EC" id="5.4.99.12"/>
    </reaction>
</comment>
<dbReference type="Gene3D" id="3.30.70.660">
    <property type="entry name" value="Pseudouridine synthase I, catalytic domain, C-terminal subdomain"/>
    <property type="match status" value="1"/>
</dbReference>
<dbReference type="InterPro" id="IPR001406">
    <property type="entry name" value="PsdUridine_synth_TruA"/>
</dbReference>
<dbReference type="PANTHER" id="PTHR11142">
    <property type="entry name" value="PSEUDOURIDYLATE SYNTHASE"/>
    <property type="match status" value="1"/>
</dbReference>
<feature type="domain" description="Pseudouridine synthase I TruA alpha/beta" evidence="8">
    <location>
        <begin position="7"/>
        <end position="106"/>
    </location>
</feature>
<dbReference type="Gene3D" id="3.30.70.580">
    <property type="entry name" value="Pseudouridine synthase I, catalytic domain, N-terminal subdomain"/>
    <property type="match status" value="1"/>
</dbReference>
<evidence type="ECO:0000256" key="3">
    <source>
        <dbReference type="ARBA" id="ARBA00023235"/>
    </source>
</evidence>
<dbReference type="HAMAP" id="MF_00171">
    <property type="entry name" value="TruA"/>
    <property type="match status" value="1"/>
</dbReference>
<evidence type="ECO:0000256" key="5">
    <source>
        <dbReference type="PIRSR" id="PIRSR001430-1"/>
    </source>
</evidence>
<evidence type="ECO:0000256" key="7">
    <source>
        <dbReference type="RuleBase" id="RU003792"/>
    </source>
</evidence>
<name>A0AAF1KHK2_9PROT</name>
<organism evidence="9 10">
    <name type="scientific">Plastoroseomonas arctica</name>
    <dbReference type="NCBI Taxonomy" id="1509237"/>
    <lineage>
        <taxon>Bacteria</taxon>
        <taxon>Pseudomonadati</taxon>
        <taxon>Pseudomonadota</taxon>
        <taxon>Alphaproteobacteria</taxon>
        <taxon>Acetobacterales</taxon>
        <taxon>Acetobacteraceae</taxon>
        <taxon>Plastoroseomonas</taxon>
    </lineage>
</organism>
<evidence type="ECO:0000313" key="9">
    <source>
        <dbReference type="EMBL" id="MBR0654044.1"/>
    </source>
</evidence>
<evidence type="ECO:0000256" key="2">
    <source>
        <dbReference type="ARBA" id="ARBA00022694"/>
    </source>
</evidence>
<dbReference type="GO" id="GO:0031119">
    <property type="term" value="P:tRNA pseudouridine synthesis"/>
    <property type="evidence" value="ECO:0007669"/>
    <property type="project" value="UniProtKB-UniRule"/>
</dbReference>
<gene>
    <name evidence="4 9" type="primary">truA</name>
    <name evidence="9" type="ORF">GXW79_03015</name>
</gene>
<keyword evidence="10" id="KW-1185">Reference proteome</keyword>
<comment type="caution">
    <text evidence="9">The sequence shown here is derived from an EMBL/GenBank/DDBJ whole genome shotgun (WGS) entry which is preliminary data.</text>
</comment>
<dbReference type="InterPro" id="IPR020094">
    <property type="entry name" value="TruA/RsuA/RluB/E/F_N"/>
</dbReference>
<proteinExistence type="inferred from homology"/>
<protein>
    <recommendedName>
        <fullName evidence="4">tRNA pseudouridine synthase A</fullName>
        <ecNumber evidence="4">5.4.99.12</ecNumber>
    </recommendedName>
    <alternativeName>
        <fullName evidence="4">tRNA pseudouridine(38-40) synthase</fullName>
    </alternativeName>
    <alternativeName>
        <fullName evidence="4">tRNA pseudouridylate synthase I</fullName>
    </alternativeName>
    <alternativeName>
        <fullName evidence="4">tRNA-uridine isomerase I</fullName>
    </alternativeName>
</protein>
<evidence type="ECO:0000259" key="8">
    <source>
        <dbReference type="Pfam" id="PF01416"/>
    </source>
</evidence>
<accession>A0AAF1KHK2</accession>
<feature type="active site" description="Nucleophile" evidence="4 5">
    <location>
        <position position="54"/>
    </location>
</feature>
<feature type="binding site" evidence="4 6">
    <location>
        <position position="113"/>
    </location>
    <ligand>
        <name>substrate</name>
    </ligand>
</feature>
<evidence type="ECO:0000313" key="10">
    <source>
        <dbReference type="Proteomes" id="UP001196068"/>
    </source>
</evidence>
<dbReference type="PIRSF" id="PIRSF001430">
    <property type="entry name" value="tRNA_psdUrid_synth"/>
    <property type="match status" value="1"/>
</dbReference>
<dbReference type="InterPro" id="IPR020095">
    <property type="entry name" value="PsdUridine_synth_TruA_C"/>
</dbReference>
<evidence type="ECO:0000256" key="4">
    <source>
        <dbReference type="HAMAP-Rule" id="MF_00171"/>
    </source>
</evidence>
<comment type="subunit">
    <text evidence="4">Homodimer.</text>
</comment>
<keyword evidence="2 4" id="KW-0819">tRNA processing</keyword>
<reference evidence="9" key="2">
    <citation type="journal article" date="2021" name="Syst. Appl. Microbiol.">
        <title>Roseomonas hellenica sp. nov., isolated from roots of wild-growing Alkanna tinctoria.</title>
        <authorList>
            <person name="Rat A."/>
            <person name="Naranjo H.D."/>
            <person name="Lebbe L."/>
            <person name="Cnockaert M."/>
            <person name="Krigas N."/>
            <person name="Grigoriadou K."/>
            <person name="Maloupa E."/>
            <person name="Willems A."/>
        </authorList>
    </citation>
    <scope>NUCLEOTIDE SEQUENCE</scope>
    <source>
        <strain evidence="9">LMG 28251</strain>
    </source>
</reference>
<dbReference type="PANTHER" id="PTHR11142:SF0">
    <property type="entry name" value="TRNA PSEUDOURIDINE SYNTHASE-LIKE 1"/>
    <property type="match status" value="1"/>
</dbReference>
<comment type="caution">
    <text evidence="4">Lacks conserved residue(s) required for the propagation of feature annotation.</text>
</comment>
<dbReference type="InterPro" id="IPR020097">
    <property type="entry name" value="PsdUridine_synth_TruA_a/b_dom"/>
</dbReference>
<dbReference type="Pfam" id="PF01416">
    <property type="entry name" value="PseudoU_synth_1"/>
    <property type="match status" value="2"/>
</dbReference>
<dbReference type="EC" id="5.4.99.12" evidence="4"/>
<dbReference type="RefSeq" id="WP_211872742.1">
    <property type="nucleotide sequence ID" value="NZ_JAAEDH010000002.1"/>
</dbReference>
<feature type="domain" description="Pseudouridine synthase I TruA alpha/beta" evidence="8">
    <location>
        <begin position="146"/>
        <end position="247"/>
    </location>
</feature>
<dbReference type="AlphaFoldDB" id="A0AAF1KHK2"/>
<dbReference type="CDD" id="cd02570">
    <property type="entry name" value="PseudoU_synth_EcTruA"/>
    <property type="match status" value="1"/>
</dbReference>
<reference evidence="9" key="1">
    <citation type="submission" date="2020-01" db="EMBL/GenBank/DDBJ databases">
        <authorList>
            <person name="Rat A."/>
        </authorList>
    </citation>
    <scope>NUCLEOTIDE SEQUENCE</scope>
    <source>
        <strain evidence="9">LMG 28251</strain>
    </source>
</reference>
<evidence type="ECO:0000256" key="6">
    <source>
        <dbReference type="PIRSR" id="PIRSR001430-2"/>
    </source>
</evidence>
<dbReference type="EMBL" id="JAAEDH010000002">
    <property type="protein sequence ID" value="MBR0654044.1"/>
    <property type="molecule type" value="Genomic_DNA"/>
</dbReference>
<comment type="function">
    <text evidence="4">Formation of pseudouridine at positions 38, 39 and 40 in the anticodon stem and loop of transfer RNAs.</text>
</comment>
<keyword evidence="3 4" id="KW-0413">Isomerase</keyword>
<dbReference type="NCBIfam" id="TIGR00071">
    <property type="entry name" value="hisT_truA"/>
    <property type="match status" value="1"/>
</dbReference>
<dbReference type="GO" id="GO:0160147">
    <property type="term" value="F:tRNA pseudouridine(38-40) synthase activity"/>
    <property type="evidence" value="ECO:0007669"/>
    <property type="project" value="UniProtKB-EC"/>
</dbReference>